<dbReference type="PANTHER" id="PTHR40627:SF5">
    <property type="entry name" value="INDOLE PRENYLTRANSFERASE TDIB"/>
    <property type="match status" value="1"/>
</dbReference>
<dbReference type="CDD" id="cd13929">
    <property type="entry name" value="PT-DMATS_CymD"/>
    <property type="match status" value="1"/>
</dbReference>
<evidence type="ECO:0000313" key="3">
    <source>
        <dbReference type="Proteomes" id="UP000237481"/>
    </source>
</evidence>
<evidence type="ECO:0000256" key="1">
    <source>
        <dbReference type="ARBA" id="ARBA00022679"/>
    </source>
</evidence>
<dbReference type="InterPro" id="IPR033964">
    <property type="entry name" value="ABBA"/>
</dbReference>
<accession>A0A2S4KNC2</accession>
<dbReference type="OrthoDB" id="5392033at2759"/>
<dbReference type="SFLD" id="SFLDS00036">
    <property type="entry name" value="Aromatic_Prenyltransferase"/>
    <property type="match status" value="1"/>
</dbReference>
<dbReference type="InterPro" id="IPR017795">
    <property type="entry name" value="ABBA_NscD-like"/>
</dbReference>
<sequence>MTTSKAATAPARNSKNDVDLDYWTHHIVPILSSLLKSAGSYSPADQDAHIRALSEYVLPNLGPRPSVAHTRSFLTQTGSPFQPSINLNSEKPQVRYCWELLGPHGGSDSDPLGVEAAREILSYLSTAFGFCTRWSDAWLSAFAPTVEEAKELQVKLPRWLSSVIPAGAEVPSLKRLPFVFVAFDLSGPKTSIKAYFNPKAKEIVTGEPATDVTWNVLRSLTPSLNAASIDVLEQFLAERAVPGTVELVGVDCVDEASLSDARVKIYVYTWNNSFNTVRDYVTLGGLLQDKTTLKGLAILRDIWHLLLQEPEGLDDDYNKPVNDNSIFYQKLYFSFEMRPGREFPEVKTYLPTWNYVRSDEATVQNYEEIFRKCGYELGDKGRYRKLFESAFGPVNHNRQIPVHCDASFLYSEKKGTYQTLYFSPPLGEEEYM</sequence>
<dbReference type="PANTHER" id="PTHR40627">
    <property type="entry name" value="INDOLE PRENYLTRANSFERASE TDIB-RELATED"/>
    <property type="match status" value="1"/>
</dbReference>
<name>A0A2S4KNC2_9HYPO</name>
<proteinExistence type="predicted"/>
<dbReference type="NCBIfam" id="TIGR03429">
    <property type="entry name" value="arom_pren_DMATS"/>
    <property type="match status" value="1"/>
</dbReference>
<dbReference type="AlphaFoldDB" id="A0A2S4KNC2"/>
<dbReference type="GO" id="GO:0009820">
    <property type="term" value="P:alkaloid metabolic process"/>
    <property type="evidence" value="ECO:0007669"/>
    <property type="project" value="InterPro"/>
</dbReference>
<evidence type="ECO:0000313" key="2">
    <source>
        <dbReference type="EMBL" id="POR31661.1"/>
    </source>
</evidence>
<dbReference type="EMBL" id="PKSG01001018">
    <property type="protein sequence ID" value="POR31661.1"/>
    <property type="molecule type" value="Genomic_DNA"/>
</dbReference>
<organism evidence="2 3">
    <name type="scientific">Tolypocladium paradoxum</name>
    <dbReference type="NCBI Taxonomy" id="94208"/>
    <lineage>
        <taxon>Eukaryota</taxon>
        <taxon>Fungi</taxon>
        <taxon>Dikarya</taxon>
        <taxon>Ascomycota</taxon>
        <taxon>Pezizomycotina</taxon>
        <taxon>Sordariomycetes</taxon>
        <taxon>Hypocreomycetidae</taxon>
        <taxon>Hypocreales</taxon>
        <taxon>Ophiocordycipitaceae</taxon>
        <taxon>Tolypocladium</taxon>
    </lineage>
</organism>
<comment type="caution">
    <text evidence="2">The sequence shown here is derived from an EMBL/GenBank/DDBJ whole genome shotgun (WGS) entry which is preliminary data.</text>
</comment>
<reference evidence="2 3" key="1">
    <citation type="submission" date="2018-01" db="EMBL/GenBank/DDBJ databases">
        <title>Harnessing the power of phylogenomics to disentangle the directionality and signatures of interkingdom host jumping in the parasitic fungal genus Tolypocladium.</title>
        <authorList>
            <person name="Quandt C.A."/>
            <person name="Patterson W."/>
            <person name="Spatafora J.W."/>
        </authorList>
    </citation>
    <scope>NUCLEOTIDE SEQUENCE [LARGE SCALE GENOMIC DNA]</scope>
    <source>
        <strain evidence="2 3">NRBC 100945</strain>
    </source>
</reference>
<protein>
    <submittedName>
        <fullName evidence="2">Dimethylallyl tryptophan synthase</fullName>
    </submittedName>
</protein>
<dbReference type="Pfam" id="PF11991">
    <property type="entry name" value="Trp_DMAT"/>
    <property type="match status" value="1"/>
</dbReference>
<dbReference type="GO" id="GO:0016765">
    <property type="term" value="F:transferase activity, transferring alkyl or aryl (other than methyl) groups"/>
    <property type="evidence" value="ECO:0007669"/>
    <property type="project" value="InterPro"/>
</dbReference>
<dbReference type="Proteomes" id="UP000237481">
    <property type="component" value="Unassembled WGS sequence"/>
</dbReference>
<keyword evidence="3" id="KW-1185">Reference proteome</keyword>
<gene>
    <name evidence="2" type="ORF">TPAR_08126</name>
</gene>
<keyword evidence="1" id="KW-0808">Transferase</keyword>